<accession>A0A5B7HER0</accession>
<dbReference type="Proteomes" id="UP000324222">
    <property type="component" value="Unassembled WGS sequence"/>
</dbReference>
<keyword evidence="2" id="KW-1185">Reference proteome</keyword>
<protein>
    <submittedName>
        <fullName evidence="1">Uncharacterized protein</fullName>
    </submittedName>
</protein>
<organism evidence="1 2">
    <name type="scientific">Portunus trituberculatus</name>
    <name type="common">Swimming crab</name>
    <name type="synonym">Neptunus trituberculatus</name>
    <dbReference type="NCBI Taxonomy" id="210409"/>
    <lineage>
        <taxon>Eukaryota</taxon>
        <taxon>Metazoa</taxon>
        <taxon>Ecdysozoa</taxon>
        <taxon>Arthropoda</taxon>
        <taxon>Crustacea</taxon>
        <taxon>Multicrustacea</taxon>
        <taxon>Malacostraca</taxon>
        <taxon>Eumalacostraca</taxon>
        <taxon>Eucarida</taxon>
        <taxon>Decapoda</taxon>
        <taxon>Pleocyemata</taxon>
        <taxon>Brachyura</taxon>
        <taxon>Eubrachyura</taxon>
        <taxon>Portunoidea</taxon>
        <taxon>Portunidae</taxon>
        <taxon>Portuninae</taxon>
        <taxon>Portunus</taxon>
    </lineage>
</organism>
<reference evidence="1 2" key="1">
    <citation type="submission" date="2019-05" db="EMBL/GenBank/DDBJ databases">
        <title>Another draft genome of Portunus trituberculatus and its Hox gene families provides insights of decapod evolution.</title>
        <authorList>
            <person name="Jeong J.-H."/>
            <person name="Song I."/>
            <person name="Kim S."/>
            <person name="Choi T."/>
            <person name="Kim D."/>
            <person name="Ryu S."/>
            <person name="Kim W."/>
        </authorList>
    </citation>
    <scope>NUCLEOTIDE SEQUENCE [LARGE SCALE GENOMIC DNA]</scope>
    <source>
        <tissue evidence="1">Muscle</tissue>
    </source>
</reference>
<comment type="caution">
    <text evidence="1">The sequence shown here is derived from an EMBL/GenBank/DDBJ whole genome shotgun (WGS) entry which is preliminary data.</text>
</comment>
<evidence type="ECO:0000313" key="1">
    <source>
        <dbReference type="EMBL" id="MPC67388.1"/>
    </source>
</evidence>
<sequence>MCPSTEGVKPEILPAARRKTKANRNLILPTSRRRCKYKTKSGLYKLIQVQPLQLSHDSQSAAVPSDFSVASSFSYTLQPPACFTELPVAIISR</sequence>
<evidence type="ECO:0000313" key="2">
    <source>
        <dbReference type="Proteomes" id="UP000324222"/>
    </source>
</evidence>
<gene>
    <name evidence="1" type="ORF">E2C01_061563</name>
</gene>
<dbReference type="AlphaFoldDB" id="A0A5B7HER0"/>
<name>A0A5B7HER0_PORTR</name>
<proteinExistence type="predicted"/>
<dbReference type="EMBL" id="VSRR010026173">
    <property type="protein sequence ID" value="MPC67388.1"/>
    <property type="molecule type" value="Genomic_DNA"/>
</dbReference>